<dbReference type="GO" id="GO:0030007">
    <property type="term" value="P:intracellular potassium ion homeostasis"/>
    <property type="evidence" value="ECO:0007669"/>
    <property type="project" value="TreeGrafter"/>
</dbReference>
<dbReference type="SFLD" id="SFLDF00027">
    <property type="entry name" value="p-type_atpase"/>
    <property type="match status" value="1"/>
</dbReference>
<dbReference type="PRINTS" id="PR00121">
    <property type="entry name" value="NAKATPASE"/>
</dbReference>
<dbReference type="Pfam" id="PF00702">
    <property type="entry name" value="Hydrolase"/>
    <property type="match status" value="1"/>
</dbReference>
<dbReference type="InterPro" id="IPR023214">
    <property type="entry name" value="HAD_sf"/>
</dbReference>
<organism evidence="12 13">
    <name type="scientific">Apiospora kogelbergensis</name>
    <dbReference type="NCBI Taxonomy" id="1337665"/>
    <lineage>
        <taxon>Eukaryota</taxon>
        <taxon>Fungi</taxon>
        <taxon>Dikarya</taxon>
        <taxon>Ascomycota</taxon>
        <taxon>Pezizomycotina</taxon>
        <taxon>Sordariomycetes</taxon>
        <taxon>Xylariomycetidae</taxon>
        <taxon>Amphisphaeriales</taxon>
        <taxon>Apiosporaceae</taxon>
        <taxon>Apiospora</taxon>
    </lineage>
</organism>
<evidence type="ECO:0000313" key="13">
    <source>
        <dbReference type="Proteomes" id="UP001392437"/>
    </source>
</evidence>
<keyword evidence="7 10" id="KW-1133">Transmembrane helix</keyword>
<dbReference type="Proteomes" id="UP001392437">
    <property type="component" value="Unassembled WGS sequence"/>
</dbReference>
<feature type="transmembrane region" description="Helical" evidence="10">
    <location>
        <begin position="389"/>
        <end position="415"/>
    </location>
</feature>
<dbReference type="InterPro" id="IPR001757">
    <property type="entry name" value="P_typ_ATPase"/>
</dbReference>
<feature type="transmembrane region" description="Helical" evidence="10">
    <location>
        <begin position="193"/>
        <end position="212"/>
    </location>
</feature>
<evidence type="ECO:0000256" key="5">
    <source>
        <dbReference type="ARBA" id="ARBA00022840"/>
    </source>
</evidence>
<keyword evidence="6" id="KW-1278">Translocase</keyword>
<dbReference type="SUPFAM" id="SSF81653">
    <property type="entry name" value="Calcium ATPase, transduction domain A"/>
    <property type="match status" value="1"/>
</dbReference>
<comment type="subcellular location">
    <subcellularLocation>
        <location evidence="1">Cell membrane</location>
        <topology evidence="1">Multi-pass membrane protein</topology>
    </subcellularLocation>
</comment>
<sequence length="1097" mass="120687">MEQPTPSKDPAIHSHITFDGDEQRETDTEIGRGPRDAHGPGSRVRSLSRASSRSSRSRLPVGSPYSGVQIEYRTLSIHVDESRHHEAHLASQEKKTSGAGDEEYFSNLSYHELDKEQVCQQLNVDAVQGLSDNAAATRLQRDGRNVLPQPKTNYLKKLFFYIFGGFCSVLWIGVIIFFICWKPLSDPPSPTNLALAILILIVIMLQACFNAFQDWSTQRTMKSIVDLLPAETRVTREGKSMSIPAAELVAGDIVHVSMGDKVPADLRLLAHSGDIRFDRSMLTGESEEIEGAVHTTNPNFLESRNIALMGTMVVNGSGSGVVVLTGNRSVMGRIAQAMGDIKEAPTLIQMEIWRFVRIIVCLTVVLCLIIALSWAFWLRKDHPGYMSVVAMLTNVMGCVVAFIPEGMPIAVSLTLMMVAKSMRLADVLPKGLSTVETLGCVNVICSDKTGTLTQNLMSVASIAFVDGKTTTEEAVRNLKSGQADQHLRKLYTAASLCNDATFDPTTLNLPPANRKVQGNATDAAVLRLTAEVESDDLRKQAGSRVFQIPFNSKNKWMLAMFNHADAASEKSDGYQVFVKGAPDVLLPGCTHFWSAQTDSTQPLDTHALQSLQGAQDALSQRAERVIMLCEKTMCPTKSLGTNEFSDEISSQAIQGLTIIGILGIIDPPRPEAASTILECRRAGVRFFMVTGDYGLTAAAIARNIGIFGSDVIPDGIKDVRSHEAGLAAKDLREKRSAGEGRSLLLSGSELPGLTEESWDVVCEYDEIVFARTAPEQKLRIVNEFRQRDNVVAVTGDGVNDAPALRAADVGVAVATGSDVAIEAADLVLMDRFDSIVDAIRLGRLVFQNLQKVVSYLLPAGSWSEIWPVLTNVFFGVPLPLSAFLMIIICVFTDLFLSLSLIMEQAEFDLLSLPPRDHKRDHLINLKIYIQAYLFTGFMETCAAHAMFFLYLWRYAGIPVRELFFLYEGYSEGFHGYTTAELTNFNNVGQSVYFVSLVIMQWGNILAVRNRRLSIVQADPITKPRRNPWLALSIVLSFAIAVFVTEVPGIQNLFGTASVPIEFWLIPIPLALGILFMDEIRKLLVRTFPNSPLAKIAW</sequence>
<feature type="transmembrane region" description="Helical" evidence="10">
    <location>
        <begin position="990"/>
        <end position="1007"/>
    </location>
</feature>
<dbReference type="EMBL" id="JAQQWP010000008">
    <property type="protein sequence ID" value="KAK8105257.1"/>
    <property type="molecule type" value="Genomic_DNA"/>
</dbReference>
<feature type="transmembrane region" description="Helical" evidence="10">
    <location>
        <begin position="1028"/>
        <end position="1046"/>
    </location>
</feature>
<dbReference type="Pfam" id="PF00690">
    <property type="entry name" value="Cation_ATPase_N"/>
    <property type="match status" value="1"/>
</dbReference>
<dbReference type="InterPro" id="IPR023299">
    <property type="entry name" value="ATPase_P-typ_cyto_dom_N"/>
</dbReference>
<feature type="transmembrane region" description="Helical" evidence="10">
    <location>
        <begin position="927"/>
        <end position="952"/>
    </location>
</feature>
<dbReference type="SUPFAM" id="SSF56784">
    <property type="entry name" value="HAD-like"/>
    <property type="match status" value="1"/>
</dbReference>
<evidence type="ECO:0000256" key="8">
    <source>
        <dbReference type="ARBA" id="ARBA00023136"/>
    </source>
</evidence>
<dbReference type="Pfam" id="PF00122">
    <property type="entry name" value="E1-E2_ATPase"/>
    <property type="match status" value="1"/>
</dbReference>
<feature type="domain" description="Cation-transporting P-type ATPase N-terminal" evidence="11">
    <location>
        <begin position="109"/>
        <end position="182"/>
    </location>
</feature>
<dbReference type="InterPro" id="IPR050510">
    <property type="entry name" value="Cation_transp_ATPase_P-type"/>
</dbReference>
<dbReference type="Gene3D" id="1.20.1110.10">
    <property type="entry name" value="Calcium-transporting ATPase, transmembrane domain"/>
    <property type="match status" value="1"/>
</dbReference>
<dbReference type="PANTHER" id="PTHR43294">
    <property type="entry name" value="SODIUM/POTASSIUM-TRANSPORTING ATPASE SUBUNIT ALPHA"/>
    <property type="match status" value="1"/>
</dbReference>
<feature type="compositionally biased region" description="Basic and acidic residues" evidence="9">
    <location>
        <begin position="10"/>
        <end position="38"/>
    </location>
</feature>
<evidence type="ECO:0000256" key="9">
    <source>
        <dbReference type="SAM" id="MobiDB-lite"/>
    </source>
</evidence>
<keyword evidence="3 10" id="KW-0812">Transmembrane</keyword>
<dbReference type="InterPro" id="IPR023298">
    <property type="entry name" value="ATPase_P-typ_TM_dom_sf"/>
</dbReference>
<dbReference type="GO" id="GO:1902600">
    <property type="term" value="P:proton transmembrane transport"/>
    <property type="evidence" value="ECO:0007669"/>
    <property type="project" value="TreeGrafter"/>
</dbReference>
<evidence type="ECO:0000256" key="6">
    <source>
        <dbReference type="ARBA" id="ARBA00022967"/>
    </source>
</evidence>
<dbReference type="GO" id="GO:1990573">
    <property type="term" value="P:potassium ion import across plasma membrane"/>
    <property type="evidence" value="ECO:0007669"/>
    <property type="project" value="TreeGrafter"/>
</dbReference>
<dbReference type="Gene3D" id="3.40.50.1000">
    <property type="entry name" value="HAD superfamily/HAD-like"/>
    <property type="match status" value="1"/>
</dbReference>
<gene>
    <name evidence="12" type="ORF">PG999_008616</name>
</gene>
<dbReference type="SUPFAM" id="SSF81665">
    <property type="entry name" value="Calcium ATPase, transmembrane domain M"/>
    <property type="match status" value="1"/>
</dbReference>
<dbReference type="InterPro" id="IPR036412">
    <property type="entry name" value="HAD-like_sf"/>
</dbReference>
<dbReference type="Pfam" id="PF13246">
    <property type="entry name" value="Cation_ATPase"/>
    <property type="match status" value="1"/>
</dbReference>
<evidence type="ECO:0000256" key="7">
    <source>
        <dbReference type="ARBA" id="ARBA00022989"/>
    </source>
</evidence>
<dbReference type="GO" id="GO:0005391">
    <property type="term" value="F:P-type sodium:potassium-exchanging transporter activity"/>
    <property type="evidence" value="ECO:0007669"/>
    <property type="project" value="TreeGrafter"/>
</dbReference>
<dbReference type="InterPro" id="IPR004014">
    <property type="entry name" value="ATPase_P-typ_cation-transptr_N"/>
</dbReference>
<evidence type="ECO:0000256" key="4">
    <source>
        <dbReference type="ARBA" id="ARBA00022741"/>
    </source>
</evidence>
<evidence type="ECO:0000313" key="12">
    <source>
        <dbReference type="EMBL" id="KAK8105257.1"/>
    </source>
</evidence>
<dbReference type="Gene3D" id="3.40.1110.10">
    <property type="entry name" value="Calcium-transporting ATPase, cytoplasmic domain N"/>
    <property type="match status" value="1"/>
</dbReference>
<dbReference type="SFLD" id="SFLDS00003">
    <property type="entry name" value="Haloacid_Dehalogenase"/>
    <property type="match status" value="1"/>
</dbReference>
<accession>A0AAW0QGW3</accession>
<dbReference type="GO" id="GO:0005524">
    <property type="term" value="F:ATP binding"/>
    <property type="evidence" value="ECO:0007669"/>
    <property type="project" value="UniProtKB-KW"/>
</dbReference>
<dbReference type="InterPro" id="IPR008250">
    <property type="entry name" value="ATPase_P-typ_transduc_dom_A_sf"/>
</dbReference>
<dbReference type="NCBIfam" id="TIGR01494">
    <property type="entry name" value="ATPase_P-type"/>
    <property type="match status" value="2"/>
</dbReference>
<evidence type="ECO:0000256" key="3">
    <source>
        <dbReference type="ARBA" id="ARBA00022692"/>
    </source>
</evidence>
<keyword evidence="5" id="KW-0067">ATP-binding</keyword>
<dbReference type="GO" id="GO:0036376">
    <property type="term" value="P:sodium ion export across plasma membrane"/>
    <property type="evidence" value="ECO:0007669"/>
    <property type="project" value="TreeGrafter"/>
</dbReference>
<dbReference type="SFLD" id="SFLDG00002">
    <property type="entry name" value="C1.7:_P-type_atpase_like"/>
    <property type="match status" value="1"/>
</dbReference>
<feature type="transmembrane region" description="Helical" evidence="10">
    <location>
        <begin position="852"/>
        <end position="874"/>
    </location>
</feature>
<feature type="transmembrane region" description="Helical" evidence="10">
    <location>
        <begin position="158"/>
        <end position="181"/>
    </location>
</feature>
<dbReference type="SUPFAM" id="SSF81660">
    <property type="entry name" value="Metal cation-transporting ATPase, ATP-binding domain N"/>
    <property type="match status" value="1"/>
</dbReference>
<keyword evidence="4" id="KW-0547">Nucleotide-binding</keyword>
<evidence type="ECO:0000259" key="11">
    <source>
        <dbReference type="SMART" id="SM00831"/>
    </source>
</evidence>
<dbReference type="AlphaFoldDB" id="A0AAW0QGW3"/>
<keyword evidence="13" id="KW-1185">Reference proteome</keyword>
<dbReference type="InterPro" id="IPR044492">
    <property type="entry name" value="P_typ_ATPase_HD_dom"/>
</dbReference>
<name>A0AAW0QGW3_9PEZI</name>
<dbReference type="InterPro" id="IPR018303">
    <property type="entry name" value="ATPase_P-typ_P_site"/>
</dbReference>
<dbReference type="PROSITE" id="PS00154">
    <property type="entry name" value="ATPASE_E1_E2"/>
    <property type="match status" value="1"/>
</dbReference>
<feature type="transmembrane region" description="Helical" evidence="10">
    <location>
        <begin position="1052"/>
        <end position="1075"/>
    </location>
</feature>
<evidence type="ECO:0000256" key="10">
    <source>
        <dbReference type="SAM" id="Phobius"/>
    </source>
</evidence>
<dbReference type="Gene3D" id="2.70.150.10">
    <property type="entry name" value="Calcium-transporting ATPase, cytoplasmic transduction domain A"/>
    <property type="match status" value="1"/>
</dbReference>
<evidence type="ECO:0000256" key="2">
    <source>
        <dbReference type="ARBA" id="ARBA00022475"/>
    </source>
</evidence>
<dbReference type="SMART" id="SM00831">
    <property type="entry name" value="Cation_ATPase_N"/>
    <property type="match status" value="1"/>
</dbReference>
<dbReference type="FunFam" id="3.40.50.1000:FF:000001">
    <property type="entry name" value="Phospholipid-transporting ATPase IC"/>
    <property type="match status" value="1"/>
</dbReference>
<feature type="transmembrane region" description="Helical" evidence="10">
    <location>
        <begin position="880"/>
        <end position="901"/>
    </location>
</feature>
<dbReference type="InterPro" id="IPR059000">
    <property type="entry name" value="ATPase_P-type_domA"/>
</dbReference>
<dbReference type="PANTHER" id="PTHR43294:SF21">
    <property type="entry name" value="CATION TRANSPORTING ATPASE"/>
    <property type="match status" value="1"/>
</dbReference>
<keyword evidence="8 10" id="KW-0472">Membrane</keyword>
<dbReference type="InterPro" id="IPR006068">
    <property type="entry name" value="ATPase_P-typ_cation-transptr_C"/>
</dbReference>
<reference evidence="12 13" key="1">
    <citation type="submission" date="2023-01" db="EMBL/GenBank/DDBJ databases">
        <title>Analysis of 21 Apiospora genomes using comparative genomics revels a genus with tremendous synthesis potential of carbohydrate active enzymes and secondary metabolites.</title>
        <authorList>
            <person name="Sorensen T."/>
        </authorList>
    </citation>
    <scope>NUCLEOTIDE SEQUENCE [LARGE SCALE GENOMIC DNA]</scope>
    <source>
        <strain evidence="12 13">CBS 117206</strain>
    </source>
</reference>
<dbReference type="GO" id="GO:0016887">
    <property type="term" value="F:ATP hydrolysis activity"/>
    <property type="evidence" value="ECO:0007669"/>
    <property type="project" value="InterPro"/>
</dbReference>
<comment type="caution">
    <text evidence="12">The sequence shown here is derived from an EMBL/GenBank/DDBJ whole genome shotgun (WGS) entry which is preliminary data.</text>
</comment>
<dbReference type="GO" id="GO:0006883">
    <property type="term" value="P:intracellular sodium ion homeostasis"/>
    <property type="evidence" value="ECO:0007669"/>
    <property type="project" value="TreeGrafter"/>
</dbReference>
<feature type="transmembrane region" description="Helical" evidence="10">
    <location>
        <begin position="355"/>
        <end position="377"/>
    </location>
</feature>
<keyword evidence="2" id="KW-1003">Cell membrane</keyword>
<dbReference type="Pfam" id="PF00689">
    <property type="entry name" value="Cation_ATPase_C"/>
    <property type="match status" value="1"/>
</dbReference>
<feature type="compositionally biased region" description="Low complexity" evidence="9">
    <location>
        <begin position="41"/>
        <end position="63"/>
    </location>
</feature>
<proteinExistence type="predicted"/>
<dbReference type="PRINTS" id="PR00119">
    <property type="entry name" value="CATATPASE"/>
</dbReference>
<protein>
    <submittedName>
        <fullName evidence="12">Potassium-transporting ATPase alpha chain 2</fullName>
    </submittedName>
</protein>
<evidence type="ECO:0000256" key="1">
    <source>
        <dbReference type="ARBA" id="ARBA00004651"/>
    </source>
</evidence>
<feature type="region of interest" description="Disordered" evidence="9">
    <location>
        <begin position="1"/>
        <end position="63"/>
    </location>
</feature>
<dbReference type="GO" id="GO:0005886">
    <property type="term" value="C:plasma membrane"/>
    <property type="evidence" value="ECO:0007669"/>
    <property type="project" value="UniProtKB-SubCell"/>
</dbReference>